<protein>
    <submittedName>
        <fullName evidence="1">NADH-dependent fumarate reductase subunit C</fullName>
    </submittedName>
</protein>
<dbReference type="SUPFAM" id="SSF53706">
    <property type="entry name" value="Formate dehydrogenase/DMSO reductase, domains 1-3"/>
    <property type="match status" value="1"/>
</dbReference>
<gene>
    <name evidence="1" type="ORF">BCF55_1176</name>
</gene>
<evidence type="ECO:0000313" key="1">
    <source>
        <dbReference type="EMBL" id="RLJ70889.1"/>
    </source>
</evidence>
<proteinExistence type="predicted"/>
<dbReference type="Proteomes" id="UP000267841">
    <property type="component" value="Unassembled WGS sequence"/>
</dbReference>
<keyword evidence="2" id="KW-1185">Reference proteome</keyword>
<evidence type="ECO:0000313" key="2">
    <source>
        <dbReference type="Proteomes" id="UP000267841"/>
    </source>
</evidence>
<comment type="caution">
    <text evidence="1">The sequence shown here is derived from an EMBL/GenBank/DDBJ whole genome shotgun (WGS) entry which is preliminary data.</text>
</comment>
<accession>A0A497XS17</accession>
<dbReference type="EMBL" id="RCCJ01000001">
    <property type="protein sequence ID" value="RLJ70889.1"/>
    <property type="molecule type" value="Genomic_DNA"/>
</dbReference>
<dbReference type="AlphaFoldDB" id="A0A497XS17"/>
<name>A0A497XS17_9AQUI</name>
<organism evidence="1 2">
    <name type="scientific">Hydrogenivirga caldilitoris</name>
    <dbReference type="NCBI Taxonomy" id="246264"/>
    <lineage>
        <taxon>Bacteria</taxon>
        <taxon>Pseudomonadati</taxon>
        <taxon>Aquificota</taxon>
        <taxon>Aquificia</taxon>
        <taxon>Aquificales</taxon>
        <taxon>Aquificaceae</taxon>
        <taxon>Hydrogenivirga</taxon>
    </lineage>
</organism>
<reference evidence="1 2" key="1">
    <citation type="submission" date="2018-10" db="EMBL/GenBank/DDBJ databases">
        <title>Genomic Encyclopedia of Archaeal and Bacterial Type Strains, Phase II (KMG-II): from individual species to whole genera.</title>
        <authorList>
            <person name="Goeker M."/>
        </authorList>
    </citation>
    <scope>NUCLEOTIDE SEQUENCE [LARGE SCALE GENOMIC DNA]</scope>
    <source>
        <strain evidence="1 2">DSM 16510</strain>
    </source>
</reference>
<dbReference type="Gene3D" id="3.30.200.210">
    <property type="match status" value="1"/>
</dbReference>
<dbReference type="CDD" id="cd00368">
    <property type="entry name" value="Molybdopterin-Binding"/>
    <property type="match status" value="1"/>
</dbReference>
<sequence length="532" mass="60573">MSLKPTNVPLTVKDFDCERCGVCAGCGCACGYIAYLKGEDLVDLYGHPHDPNGIGSFCTKGLTLIQETPKNPLRLRKAILRDGGNYKEIDQKDALEWLNRNLKGRVAVFLDRFSDLKDYVSAVGFTEHVYTDSLYLPFRATTLRPQEWREQRVILALECETVFTEVMATRWLVDAFERSSYIVAVSSRYGTTSAKASRRILVKPSLVVRFIEELADYIEGKDKELMFKEEIERLAKSISLVKESLILIGETLLRSRWRGNVLSALKRIRDKVRVNYSIVGNVSPLKAKGLEEFLKEFTDFDSLLLTGNPAMFMDETLLNKLKEKRTVHLTLFPNLTANNVDLVIPVKLFAEREFFPYKNGFGLVAYSPQVLPSIENSFAPHELLGNGRDIEEFLNELGLGLEEVREAEGGADVDIPYIEEWEGEFNLYEVEDRGIYVLCDNTLVDEIGHWNVWTHDMESQQLAYMNSKTMERLGVKEEIEIRGTKLKVKKNSNIADDVIFVPNSYEESQPFNPGTRPGKLLKNPAFRIEEYG</sequence>
<dbReference type="RefSeq" id="WP_121011334.1">
    <property type="nucleotide sequence ID" value="NZ_RCCJ01000001.1"/>
</dbReference>
<dbReference type="OrthoDB" id="9864at2"/>